<dbReference type="PANTHER" id="PTHR30592">
    <property type="entry name" value="FORMATE DEHYDROGENASE"/>
    <property type="match status" value="1"/>
</dbReference>
<dbReference type="SUPFAM" id="SSF53927">
    <property type="entry name" value="Cytidine deaminase-like"/>
    <property type="match status" value="1"/>
</dbReference>
<dbReference type="PIRSF" id="PIRSF015626">
    <property type="entry name" value="FdhD"/>
    <property type="match status" value="1"/>
</dbReference>
<dbReference type="AlphaFoldDB" id="A0A382FNQ9"/>
<evidence type="ECO:0000256" key="1">
    <source>
        <dbReference type="ARBA" id="ARBA00022490"/>
    </source>
</evidence>
<dbReference type="NCBIfam" id="TIGR00129">
    <property type="entry name" value="fdhD_narQ"/>
    <property type="match status" value="1"/>
</dbReference>
<gene>
    <name evidence="3" type="ORF">METZ01_LOCUS216601</name>
</gene>
<evidence type="ECO:0000256" key="2">
    <source>
        <dbReference type="ARBA" id="ARBA00023150"/>
    </source>
</evidence>
<dbReference type="Gene3D" id="3.10.20.10">
    <property type="match status" value="1"/>
</dbReference>
<dbReference type="Gene3D" id="3.40.140.10">
    <property type="entry name" value="Cytidine Deaminase, domain 2"/>
    <property type="match status" value="1"/>
</dbReference>
<dbReference type="Pfam" id="PF02634">
    <property type="entry name" value="FdhD-NarQ"/>
    <property type="match status" value="1"/>
</dbReference>
<sequence length="277" mass="31324">MAHLSQVKRKIWFASDGSLEHKNDLVAAEEPLEIKLSSKKQSRTIAITMRTPGHDYDLTAGFLYSEGILKDRRDFLQMSYCVGEDRHLQEYNQIRVELRRNDLIDLPQLERHFFTNSACGVCGKTMIEDLQRRDIPPVSLTEPVRHDVIQSLPVALRKSQKVFDRTGGLHAAALFDLDGVLIAVREDIGRHNATDKLLGWGLLNDELPFRNRILMVSGRASFELLQKCAVAATPVFCAVSAPSSLAVTLAQHFNITLIGFLRDKRFNIYTNPQNIKI</sequence>
<dbReference type="EMBL" id="UINC01050599">
    <property type="protein sequence ID" value="SVB63747.1"/>
    <property type="molecule type" value="Genomic_DNA"/>
</dbReference>
<name>A0A382FNQ9_9ZZZZ</name>
<dbReference type="HAMAP" id="MF_00187">
    <property type="entry name" value="FdhD"/>
    <property type="match status" value="1"/>
</dbReference>
<dbReference type="InterPro" id="IPR016193">
    <property type="entry name" value="Cytidine_deaminase-like"/>
</dbReference>
<reference evidence="3" key="1">
    <citation type="submission" date="2018-05" db="EMBL/GenBank/DDBJ databases">
        <authorList>
            <person name="Lanie J.A."/>
            <person name="Ng W.-L."/>
            <person name="Kazmierczak K.M."/>
            <person name="Andrzejewski T.M."/>
            <person name="Davidsen T.M."/>
            <person name="Wayne K.J."/>
            <person name="Tettelin H."/>
            <person name="Glass J.I."/>
            <person name="Rusch D."/>
            <person name="Podicherti R."/>
            <person name="Tsui H.-C.T."/>
            <person name="Winkler M.E."/>
        </authorList>
    </citation>
    <scope>NUCLEOTIDE SEQUENCE</scope>
</reference>
<protein>
    <recommendedName>
        <fullName evidence="4">Sulfur carrier protein FdhD</fullName>
    </recommendedName>
</protein>
<proteinExistence type="inferred from homology"/>
<organism evidence="3">
    <name type="scientific">marine metagenome</name>
    <dbReference type="NCBI Taxonomy" id="408172"/>
    <lineage>
        <taxon>unclassified sequences</taxon>
        <taxon>metagenomes</taxon>
        <taxon>ecological metagenomes</taxon>
    </lineage>
</organism>
<dbReference type="GO" id="GO:0006777">
    <property type="term" value="P:Mo-molybdopterin cofactor biosynthetic process"/>
    <property type="evidence" value="ECO:0007669"/>
    <property type="project" value="UniProtKB-KW"/>
</dbReference>
<accession>A0A382FNQ9</accession>
<dbReference type="PANTHER" id="PTHR30592:SF1">
    <property type="entry name" value="SULFUR CARRIER PROTEIN FDHD"/>
    <property type="match status" value="1"/>
</dbReference>
<keyword evidence="1" id="KW-0963">Cytoplasm</keyword>
<keyword evidence="2" id="KW-0501">Molybdenum cofactor biosynthesis</keyword>
<dbReference type="NCBIfam" id="NF001943">
    <property type="entry name" value="PRK00724.1-2"/>
    <property type="match status" value="1"/>
</dbReference>
<dbReference type="InterPro" id="IPR003786">
    <property type="entry name" value="FdhD"/>
</dbReference>
<evidence type="ECO:0000313" key="3">
    <source>
        <dbReference type="EMBL" id="SVB63747.1"/>
    </source>
</evidence>
<evidence type="ECO:0008006" key="4">
    <source>
        <dbReference type="Google" id="ProtNLM"/>
    </source>
</evidence>
<dbReference type="GO" id="GO:0016783">
    <property type="term" value="F:sulfurtransferase activity"/>
    <property type="evidence" value="ECO:0007669"/>
    <property type="project" value="InterPro"/>
</dbReference>